<gene>
    <name evidence="1" type="ORF">PXEA_LOCUS18502</name>
</gene>
<name>A0A448X110_9PLAT</name>
<accession>A0A448X110</accession>
<sequence length="145" mass="16553">MLLEVLLPLICGWVNNSRLKPLSKSHGQAFSTWTMLTTMPTERLGMYHVDGSTLEMIMQTMNSGQASLNKYLGCLEDFHFVSKCMMKRFISQSHQKTPAGLCCTTVIWLKYDIQVDAVHETSSVLGEDELTPSYDEHRQNWDSFL</sequence>
<protein>
    <submittedName>
        <fullName evidence="1">Uncharacterized protein</fullName>
    </submittedName>
</protein>
<keyword evidence="2" id="KW-1185">Reference proteome</keyword>
<dbReference type="Proteomes" id="UP000784294">
    <property type="component" value="Unassembled WGS sequence"/>
</dbReference>
<proteinExistence type="predicted"/>
<comment type="caution">
    <text evidence="1">The sequence shown here is derived from an EMBL/GenBank/DDBJ whole genome shotgun (WGS) entry which is preliminary data.</text>
</comment>
<evidence type="ECO:0000313" key="1">
    <source>
        <dbReference type="EMBL" id="VEL25062.1"/>
    </source>
</evidence>
<evidence type="ECO:0000313" key="2">
    <source>
        <dbReference type="Proteomes" id="UP000784294"/>
    </source>
</evidence>
<reference evidence="1" key="1">
    <citation type="submission" date="2018-11" db="EMBL/GenBank/DDBJ databases">
        <authorList>
            <consortium name="Pathogen Informatics"/>
        </authorList>
    </citation>
    <scope>NUCLEOTIDE SEQUENCE</scope>
</reference>
<organism evidence="1 2">
    <name type="scientific">Protopolystoma xenopodis</name>
    <dbReference type="NCBI Taxonomy" id="117903"/>
    <lineage>
        <taxon>Eukaryota</taxon>
        <taxon>Metazoa</taxon>
        <taxon>Spiralia</taxon>
        <taxon>Lophotrochozoa</taxon>
        <taxon>Platyhelminthes</taxon>
        <taxon>Monogenea</taxon>
        <taxon>Polyopisthocotylea</taxon>
        <taxon>Polystomatidea</taxon>
        <taxon>Polystomatidae</taxon>
        <taxon>Protopolystoma</taxon>
    </lineage>
</organism>
<dbReference type="AlphaFoldDB" id="A0A448X110"/>
<dbReference type="EMBL" id="CAAALY010071425">
    <property type="protein sequence ID" value="VEL25062.1"/>
    <property type="molecule type" value="Genomic_DNA"/>
</dbReference>